<keyword evidence="7" id="KW-1185">Reference proteome</keyword>
<keyword evidence="1" id="KW-0719">Serine esterase</keyword>
<gene>
    <name evidence="6" type="ORF">GCM10009613_26630</name>
</gene>
<evidence type="ECO:0000256" key="3">
    <source>
        <dbReference type="ARBA" id="ARBA00022801"/>
    </source>
</evidence>
<proteinExistence type="predicted"/>
<accession>A0ABP4II97</accession>
<dbReference type="InterPro" id="IPR054579">
    <property type="entry name" value="GCE-like_dom"/>
</dbReference>
<evidence type="ECO:0000256" key="4">
    <source>
        <dbReference type="SAM" id="MobiDB-lite"/>
    </source>
</evidence>
<comment type="caution">
    <text evidence="6">The sequence shown here is derived from an EMBL/GenBank/DDBJ whole genome shotgun (WGS) entry which is preliminary data.</text>
</comment>
<evidence type="ECO:0000313" key="6">
    <source>
        <dbReference type="EMBL" id="GAA1388760.1"/>
    </source>
</evidence>
<dbReference type="Proteomes" id="UP001501414">
    <property type="component" value="Unassembled WGS sequence"/>
</dbReference>
<dbReference type="SUPFAM" id="SSF53474">
    <property type="entry name" value="alpha/beta-Hydrolases"/>
    <property type="match status" value="1"/>
</dbReference>
<dbReference type="RefSeq" id="WP_344022038.1">
    <property type="nucleotide sequence ID" value="NZ_BAAAJK010000008.1"/>
</dbReference>
<feature type="domain" description="4-O-methyl-glucuronoyl methylesterase-like" evidence="5">
    <location>
        <begin position="187"/>
        <end position="377"/>
    </location>
</feature>
<dbReference type="Gene3D" id="3.40.50.1820">
    <property type="entry name" value="alpha/beta hydrolase"/>
    <property type="match status" value="1"/>
</dbReference>
<dbReference type="InterPro" id="IPR029058">
    <property type="entry name" value="AB_hydrolase_fold"/>
</dbReference>
<evidence type="ECO:0000259" key="5">
    <source>
        <dbReference type="Pfam" id="PF22244"/>
    </source>
</evidence>
<keyword evidence="2" id="KW-0732">Signal</keyword>
<evidence type="ECO:0000256" key="1">
    <source>
        <dbReference type="ARBA" id="ARBA00022487"/>
    </source>
</evidence>
<dbReference type="EMBL" id="BAAAJK010000008">
    <property type="protein sequence ID" value="GAA1388760.1"/>
    <property type="molecule type" value="Genomic_DNA"/>
</dbReference>
<evidence type="ECO:0000313" key="7">
    <source>
        <dbReference type="Proteomes" id="UP001501414"/>
    </source>
</evidence>
<reference evidence="7" key="1">
    <citation type="journal article" date="2019" name="Int. J. Syst. Evol. Microbiol.">
        <title>The Global Catalogue of Microorganisms (GCM) 10K type strain sequencing project: providing services to taxonomists for standard genome sequencing and annotation.</title>
        <authorList>
            <consortium name="The Broad Institute Genomics Platform"/>
            <consortium name="The Broad Institute Genome Sequencing Center for Infectious Disease"/>
            <person name="Wu L."/>
            <person name="Ma J."/>
        </authorList>
    </citation>
    <scope>NUCLEOTIDE SEQUENCE [LARGE SCALE GENOMIC DNA]</scope>
    <source>
        <strain evidence="7">JCM 11896</strain>
    </source>
</reference>
<organism evidence="6 7">
    <name type="scientific">Pseudonocardia kongjuensis</name>
    <dbReference type="NCBI Taxonomy" id="102227"/>
    <lineage>
        <taxon>Bacteria</taxon>
        <taxon>Bacillati</taxon>
        <taxon>Actinomycetota</taxon>
        <taxon>Actinomycetes</taxon>
        <taxon>Pseudonocardiales</taxon>
        <taxon>Pseudonocardiaceae</taxon>
        <taxon>Pseudonocardia</taxon>
    </lineage>
</organism>
<evidence type="ECO:0000256" key="2">
    <source>
        <dbReference type="ARBA" id="ARBA00022729"/>
    </source>
</evidence>
<keyword evidence="3" id="KW-0378">Hydrolase</keyword>
<dbReference type="Pfam" id="PF22244">
    <property type="entry name" value="GCE_fung"/>
    <property type="match status" value="1"/>
</dbReference>
<protein>
    <submittedName>
        <fullName evidence="6">Acetylxylan esterase</fullName>
    </submittedName>
</protein>
<feature type="region of interest" description="Disordered" evidence="4">
    <location>
        <begin position="57"/>
        <end position="82"/>
    </location>
</feature>
<name>A0ABP4II97_9PSEU</name>
<sequence length="428" mass="45330">MVIRQQQPTAGRGRPHPIVGRACSAALLATAVFCAPFIHPSPGSPAAIERTAGWTVPAVPSQDDDSPSDSAPAPNPLVLDGGRQVDDVQSWERQRRPELLEAFQEHVYGQSLPPPEEVTFDDGGGSGRSAKTVTINVTGPAGSASFTLRLFVPDTGTPKGTFLLIDHRGSVSDDAGSSSGYAPTAKILEAGYALAALNAEEVAPDDAGSYRDGVINAFYPADQDLPSDAGRTISAWAWGASRAMDYLETDPDIDPSKVAVIGHSRGGKAAFWAGAQDTRFPVVISNNSGSTGAKLARRDDSGESISAITDQFPHWFPDTYRRYAGNAESLPVEQNQLLALIAPGRVVVGSATDDGNADPQGEFLSYLGAAPVYELYGLGDTGLTSQSWPPAEDRGFRGPGMSYHLRSGSHGLEDTDWDIYLNGDLFER</sequence>